<organism evidence="1 2">
    <name type="scientific">Haloechinothrix alba</name>
    <dbReference type="NCBI Taxonomy" id="664784"/>
    <lineage>
        <taxon>Bacteria</taxon>
        <taxon>Bacillati</taxon>
        <taxon>Actinomycetota</taxon>
        <taxon>Actinomycetes</taxon>
        <taxon>Pseudonocardiales</taxon>
        <taxon>Pseudonocardiaceae</taxon>
        <taxon>Haloechinothrix</taxon>
    </lineage>
</organism>
<accession>A0A238VTT3</accession>
<dbReference type="AlphaFoldDB" id="A0A238VTT3"/>
<protein>
    <submittedName>
        <fullName evidence="1">Uncharacterized protein</fullName>
    </submittedName>
</protein>
<proteinExistence type="predicted"/>
<evidence type="ECO:0000313" key="2">
    <source>
        <dbReference type="Proteomes" id="UP000198348"/>
    </source>
</evidence>
<evidence type="ECO:0000313" key="1">
    <source>
        <dbReference type="EMBL" id="SNR37564.1"/>
    </source>
</evidence>
<gene>
    <name evidence="1" type="ORF">SAMN06265360_10446</name>
</gene>
<name>A0A238VTT3_9PSEU</name>
<sequence>MCAALTRGAITDSRRDGRGRCTTAGGAVSSQDWGLPLLGVAGPFKTRAGDPASGVGGYRSMTPREAARCLSCL</sequence>
<keyword evidence="2" id="KW-1185">Reference proteome</keyword>
<dbReference type="EMBL" id="FZNW01000004">
    <property type="protein sequence ID" value="SNR37564.1"/>
    <property type="molecule type" value="Genomic_DNA"/>
</dbReference>
<reference evidence="1 2" key="1">
    <citation type="submission" date="2017-06" db="EMBL/GenBank/DDBJ databases">
        <authorList>
            <person name="Kim H.J."/>
            <person name="Triplett B.A."/>
        </authorList>
    </citation>
    <scope>NUCLEOTIDE SEQUENCE [LARGE SCALE GENOMIC DNA]</scope>
    <source>
        <strain evidence="1 2">DSM 45207</strain>
    </source>
</reference>
<dbReference type="Proteomes" id="UP000198348">
    <property type="component" value="Unassembled WGS sequence"/>
</dbReference>